<reference evidence="5 6" key="1">
    <citation type="journal article" date="2005" name="DNA Res.">
        <title>Complete genome sequence of the facultative anaerobic magnetotactic bacterium Magnetospirillum sp. strain AMB-1.</title>
        <authorList>
            <person name="Matsunaga T."/>
            <person name="Okamura Y."/>
            <person name="Fukuda Y."/>
            <person name="Wahyudi A.T."/>
            <person name="Murase Y."/>
            <person name="Takeyama H."/>
        </authorList>
    </citation>
    <scope>NUCLEOTIDE SEQUENCE [LARGE SCALE GENOMIC DNA]</scope>
    <source>
        <strain evidence="6">ATCC 700264 / AMB-1</strain>
    </source>
</reference>
<evidence type="ECO:0000313" key="5">
    <source>
        <dbReference type="EMBL" id="BAE51616.1"/>
    </source>
</evidence>
<dbReference type="Proteomes" id="UP000007058">
    <property type="component" value="Chromosome"/>
</dbReference>
<dbReference type="RefSeq" id="WP_011385190.1">
    <property type="nucleotide sequence ID" value="NC_007626.1"/>
</dbReference>
<proteinExistence type="predicted"/>
<dbReference type="PANTHER" id="PTHR41542">
    <property type="entry name" value="BLL5807 PROTEIN"/>
    <property type="match status" value="1"/>
</dbReference>
<dbReference type="PANTHER" id="PTHR41542:SF1">
    <property type="entry name" value="BLL5807 PROTEIN"/>
    <property type="match status" value="1"/>
</dbReference>
<dbReference type="KEGG" id="mag:amb2812"/>
<feature type="compositionally biased region" description="Pro residues" evidence="1">
    <location>
        <begin position="54"/>
        <end position="72"/>
    </location>
</feature>
<dbReference type="EMBL" id="AP007255">
    <property type="protein sequence ID" value="BAE51616.1"/>
    <property type="molecule type" value="Genomic_DNA"/>
</dbReference>
<keyword evidence="3" id="KW-0732">Signal</keyword>
<keyword evidence="6" id="KW-1185">Reference proteome</keyword>
<evidence type="ECO:0000256" key="3">
    <source>
        <dbReference type="SAM" id="SignalP"/>
    </source>
</evidence>
<evidence type="ECO:0000256" key="1">
    <source>
        <dbReference type="SAM" id="MobiDB-lite"/>
    </source>
</evidence>
<sequence length="347" mass="35713">MRHVVISVVVALVLALAGAGDALAKAGSTSKSSGGSFGSRGSRTHDAPMERTLAPPPAQTKPAGPPPPPQAAPRPGAVDAAPLAPAGAATSGLRPASPMGAPMGAQQPGFFQRNPFMAGLAGGLVGAGIGSMLFGHSPALAAAADASPGGSFLGLLLQLAIIGGLAWLAYRLFRGRSQPAVPAGNPYMRTAPGEHVEPMIGAGPVQPRIEREFDASGGDQEAFTEILQGVQKAWSDGNLLQLKRFATPEVVAFLSEDMSRNASEGVANKVENVTLLRGDVSESWSEGGFDYLTAILTFSCNDYMVRLDTGAVADGNPHATVTHTEAWTFVRSSNGGRWLLSAVQQVQ</sequence>
<dbReference type="InterPro" id="IPR032710">
    <property type="entry name" value="NTF2-like_dom_sf"/>
</dbReference>
<accession>Q2W3F9</accession>
<organism evidence="5 6">
    <name type="scientific">Paramagnetospirillum magneticum (strain ATCC 700264 / AMB-1)</name>
    <name type="common">Magnetospirillum magneticum</name>
    <dbReference type="NCBI Taxonomy" id="342108"/>
    <lineage>
        <taxon>Bacteria</taxon>
        <taxon>Pseudomonadati</taxon>
        <taxon>Pseudomonadota</taxon>
        <taxon>Alphaproteobacteria</taxon>
        <taxon>Rhodospirillales</taxon>
        <taxon>Magnetospirillaceae</taxon>
        <taxon>Paramagnetospirillum</taxon>
    </lineage>
</organism>
<dbReference type="SUPFAM" id="SSF54427">
    <property type="entry name" value="NTF2-like"/>
    <property type="match status" value="1"/>
</dbReference>
<feature type="compositionally biased region" description="Low complexity" evidence="1">
    <location>
        <begin position="73"/>
        <end position="92"/>
    </location>
</feature>
<feature type="transmembrane region" description="Helical" evidence="2">
    <location>
        <begin position="152"/>
        <end position="170"/>
    </location>
</feature>
<dbReference type="Gene3D" id="3.10.450.240">
    <property type="match status" value="1"/>
</dbReference>
<dbReference type="STRING" id="342108.amb2812"/>
<evidence type="ECO:0000259" key="4">
    <source>
        <dbReference type="SMART" id="SM00978"/>
    </source>
</evidence>
<evidence type="ECO:0000256" key="2">
    <source>
        <dbReference type="SAM" id="Phobius"/>
    </source>
</evidence>
<dbReference type="SMART" id="SM00978">
    <property type="entry name" value="Tim44"/>
    <property type="match status" value="1"/>
</dbReference>
<dbReference type="Pfam" id="PF04280">
    <property type="entry name" value="Tim44"/>
    <property type="match status" value="1"/>
</dbReference>
<dbReference type="HOGENOM" id="CLU_066429_1_0_5"/>
<keyword evidence="2" id="KW-0812">Transmembrane</keyword>
<feature type="region of interest" description="Disordered" evidence="1">
    <location>
        <begin position="24"/>
        <end position="106"/>
    </location>
</feature>
<protein>
    <submittedName>
        <fullName evidence="5">Uncharacterized protein conserved in bacteria</fullName>
    </submittedName>
</protein>
<feature type="chain" id="PRO_5004218078" evidence="3">
    <location>
        <begin position="25"/>
        <end position="347"/>
    </location>
</feature>
<dbReference type="AlphaFoldDB" id="Q2W3F9"/>
<keyword evidence="2" id="KW-0472">Membrane</keyword>
<feature type="signal peptide" evidence="3">
    <location>
        <begin position="1"/>
        <end position="24"/>
    </location>
</feature>
<evidence type="ECO:0000313" key="6">
    <source>
        <dbReference type="Proteomes" id="UP000007058"/>
    </source>
</evidence>
<dbReference type="InterPro" id="IPR007379">
    <property type="entry name" value="Tim44-like_dom"/>
</dbReference>
<gene>
    <name evidence="5" type="ordered locus">amb2812</name>
</gene>
<feature type="compositionally biased region" description="Low complexity" evidence="1">
    <location>
        <begin position="24"/>
        <end position="34"/>
    </location>
</feature>
<feature type="domain" description="Tim44-like" evidence="4">
    <location>
        <begin position="200"/>
        <end position="345"/>
    </location>
</feature>
<dbReference type="OrthoDB" id="9780873at2"/>
<keyword evidence="2" id="KW-1133">Transmembrane helix</keyword>
<name>Q2W3F9_PARM1</name>